<evidence type="ECO:0000313" key="1">
    <source>
        <dbReference type="EMBL" id="MVA98832.1"/>
    </source>
</evidence>
<proteinExistence type="predicted"/>
<dbReference type="EMBL" id="WPHG01000004">
    <property type="protein sequence ID" value="MVA98832.1"/>
    <property type="molecule type" value="Genomic_DNA"/>
</dbReference>
<gene>
    <name evidence="1" type="ORF">GN330_16415</name>
</gene>
<dbReference type="RefSeq" id="WP_156713813.1">
    <property type="nucleotide sequence ID" value="NZ_WPHG01000004.1"/>
</dbReference>
<protein>
    <submittedName>
        <fullName evidence="1">Uncharacterized protein</fullName>
    </submittedName>
</protein>
<sequence>MFGRGTWVKIGVGLAVLAGLAWSHTAAYRAGRTAEQARIVERITQENDDAAENAEDWRTEYRRCVASGGLYDFESGSCGP</sequence>
<dbReference type="AlphaFoldDB" id="A0A844QHA5"/>
<organism evidence="1 2">
    <name type="scientific">Nitratireductor arenosus</name>
    <dbReference type="NCBI Taxonomy" id="2682096"/>
    <lineage>
        <taxon>Bacteria</taxon>
        <taxon>Pseudomonadati</taxon>
        <taxon>Pseudomonadota</taxon>
        <taxon>Alphaproteobacteria</taxon>
        <taxon>Hyphomicrobiales</taxon>
        <taxon>Phyllobacteriaceae</taxon>
        <taxon>Nitratireductor</taxon>
    </lineage>
</organism>
<evidence type="ECO:0000313" key="2">
    <source>
        <dbReference type="Proteomes" id="UP000463224"/>
    </source>
</evidence>
<comment type="caution">
    <text evidence="1">The sequence shown here is derived from an EMBL/GenBank/DDBJ whole genome shotgun (WGS) entry which is preliminary data.</text>
</comment>
<reference evidence="1 2" key="1">
    <citation type="submission" date="2019-12" db="EMBL/GenBank/DDBJ databases">
        <title>Nitratireductor arenosus sp. nov., Isolated from sea sand, Jeju island, South Korea.</title>
        <authorList>
            <person name="Kim W."/>
        </authorList>
    </citation>
    <scope>NUCLEOTIDE SEQUENCE [LARGE SCALE GENOMIC DNA]</scope>
    <source>
        <strain evidence="1 2">CAU 1489</strain>
    </source>
</reference>
<name>A0A844QHA5_9HYPH</name>
<keyword evidence="2" id="KW-1185">Reference proteome</keyword>
<dbReference type="Proteomes" id="UP000463224">
    <property type="component" value="Unassembled WGS sequence"/>
</dbReference>
<accession>A0A844QHA5</accession>